<gene>
    <name evidence="2" type="ORF">ILEXP_LOCUS51296</name>
</gene>
<comment type="caution">
    <text evidence="2">The sequence shown here is derived from an EMBL/GenBank/DDBJ whole genome shotgun (WGS) entry which is preliminary data.</text>
</comment>
<evidence type="ECO:0000313" key="2">
    <source>
        <dbReference type="EMBL" id="CAK9181244.1"/>
    </source>
</evidence>
<dbReference type="AlphaFoldDB" id="A0ABC8UJT9"/>
<feature type="compositionally biased region" description="Basic and acidic residues" evidence="1">
    <location>
        <begin position="46"/>
        <end position="57"/>
    </location>
</feature>
<feature type="compositionally biased region" description="Polar residues" evidence="1">
    <location>
        <begin position="18"/>
        <end position="45"/>
    </location>
</feature>
<sequence length="111" mass="12442">MKREERLTTENDGEAFHSSPNPEIQAMNSLVKTKKISITNRATKQSHGERSTDGRPEVDSAIKLSFIPLVYELVPMSINSLLEVFTVHSVRNQPMVIMPVGDPPIFPVRRG</sequence>
<reference evidence="2 3" key="1">
    <citation type="submission" date="2024-02" db="EMBL/GenBank/DDBJ databases">
        <authorList>
            <person name="Vignale AGUSTIN F."/>
            <person name="Sosa J E."/>
            <person name="Modenutti C."/>
        </authorList>
    </citation>
    <scope>NUCLEOTIDE SEQUENCE [LARGE SCALE GENOMIC DNA]</scope>
</reference>
<accession>A0ABC8UJT9</accession>
<dbReference type="Proteomes" id="UP001642360">
    <property type="component" value="Unassembled WGS sequence"/>
</dbReference>
<protein>
    <submittedName>
        <fullName evidence="2">Uncharacterized protein</fullName>
    </submittedName>
</protein>
<keyword evidence="3" id="KW-1185">Reference proteome</keyword>
<evidence type="ECO:0000313" key="3">
    <source>
        <dbReference type="Proteomes" id="UP001642360"/>
    </source>
</evidence>
<feature type="region of interest" description="Disordered" evidence="1">
    <location>
        <begin position="1"/>
        <end position="57"/>
    </location>
</feature>
<organism evidence="2 3">
    <name type="scientific">Ilex paraguariensis</name>
    <name type="common">yerba mate</name>
    <dbReference type="NCBI Taxonomy" id="185542"/>
    <lineage>
        <taxon>Eukaryota</taxon>
        <taxon>Viridiplantae</taxon>
        <taxon>Streptophyta</taxon>
        <taxon>Embryophyta</taxon>
        <taxon>Tracheophyta</taxon>
        <taxon>Spermatophyta</taxon>
        <taxon>Magnoliopsida</taxon>
        <taxon>eudicotyledons</taxon>
        <taxon>Gunneridae</taxon>
        <taxon>Pentapetalae</taxon>
        <taxon>asterids</taxon>
        <taxon>campanulids</taxon>
        <taxon>Aquifoliales</taxon>
        <taxon>Aquifoliaceae</taxon>
        <taxon>Ilex</taxon>
    </lineage>
</organism>
<dbReference type="EMBL" id="CAUOFW020007969">
    <property type="protein sequence ID" value="CAK9181244.1"/>
    <property type="molecule type" value="Genomic_DNA"/>
</dbReference>
<name>A0ABC8UJT9_9AQUA</name>
<proteinExistence type="predicted"/>
<evidence type="ECO:0000256" key="1">
    <source>
        <dbReference type="SAM" id="MobiDB-lite"/>
    </source>
</evidence>